<dbReference type="Gene3D" id="1.20.5.170">
    <property type="match status" value="1"/>
</dbReference>
<evidence type="ECO:0000256" key="2">
    <source>
        <dbReference type="SAM" id="MobiDB-lite"/>
    </source>
</evidence>
<comment type="caution">
    <text evidence="3">The sequence shown here is derived from an EMBL/GenBank/DDBJ whole genome shotgun (WGS) entry which is preliminary data.</text>
</comment>
<feature type="compositionally biased region" description="Polar residues" evidence="2">
    <location>
        <begin position="72"/>
        <end position="85"/>
    </location>
</feature>
<evidence type="ECO:0000313" key="4">
    <source>
        <dbReference type="Proteomes" id="UP000322873"/>
    </source>
</evidence>
<feature type="compositionally biased region" description="Basic and acidic residues" evidence="2">
    <location>
        <begin position="106"/>
        <end position="119"/>
    </location>
</feature>
<feature type="compositionally biased region" description="Low complexity" evidence="2">
    <location>
        <begin position="86"/>
        <end position="98"/>
    </location>
</feature>
<dbReference type="Proteomes" id="UP000322873">
    <property type="component" value="Unassembled WGS sequence"/>
</dbReference>
<evidence type="ECO:0000256" key="1">
    <source>
        <dbReference type="SAM" id="Coils"/>
    </source>
</evidence>
<evidence type="ECO:0000313" key="3">
    <source>
        <dbReference type="EMBL" id="KAA8571749.1"/>
    </source>
</evidence>
<organism evidence="3 4">
    <name type="scientific">Monilinia fructicola</name>
    <name type="common">Brown rot fungus</name>
    <name type="synonym">Ciboria fructicola</name>
    <dbReference type="NCBI Taxonomy" id="38448"/>
    <lineage>
        <taxon>Eukaryota</taxon>
        <taxon>Fungi</taxon>
        <taxon>Dikarya</taxon>
        <taxon>Ascomycota</taxon>
        <taxon>Pezizomycotina</taxon>
        <taxon>Leotiomycetes</taxon>
        <taxon>Helotiales</taxon>
        <taxon>Sclerotiniaceae</taxon>
        <taxon>Monilinia</taxon>
    </lineage>
</organism>
<dbReference type="AlphaFoldDB" id="A0A5M9JUG9"/>
<reference evidence="3 4" key="1">
    <citation type="submission" date="2019-06" db="EMBL/GenBank/DDBJ databases">
        <title>Genome Sequence of the Brown Rot Fungal Pathogen Monilinia fructicola.</title>
        <authorList>
            <person name="De Miccolis Angelini R.M."/>
            <person name="Landi L."/>
            <person name="Abate D."/>
            <person name="Pollastro S."/>
            <person name="Romanazzi G."/>
            <person name="Faretra F."/>
        </authorList>
    </citation>
    <scope>NUCLEOTIDE SEQUENCE [LARGE SCALE GENOMIC DNA]</scope>
    <source>
        <strain evidence="3 4">Mfrc123</strain>
    </source>
</reference>
<name>A0A5M9JUG9_MONFR</name>
<keyword evidence="1" id="KW-0175">Coiled coil</keyword>
<feature type="coiled-coil region" evidence="1">
    <location>
        <begin position="200"/>
        <end position="227"/>
    </location>
</feature>
<proteinExistence type="predicted"/>
<keyword evidence="4" id="KW-1185">Reference proteome</keyword>
<accession>A0A5M9JUG9</accession>
<feature type="compositionally biased region" description="Basic and acidic residues" evidence="2">
    <location>
        <begin position="19"/>
        <end position="41"/>
    </location>
</feature>
<feature type="region of interest" description="Disordered" evidence="2">
    <location>
        <begin position="284"/>
        <end position="307"/>
    </location>
</feature>
<feature type="compositionally biased region" description="Basic and acidic residues" evidence="2">
    <location>
        <begin position="48"/>
        <end position="71"/>
    </location>
</feature>
<feature type="region of interest" description="Disordered" evidence="2">
    <location>
        <begin position="422"/>
        <end position="441"/>
    </location>
</feature>
<dbReference type="EMBL" id="VICG01000005">
    <property type="protein sequence ID" value="KAA8571749.1"/>
    <property type="molecule type" value="Genomic_DNA"/>
</dbReference>
<protein>
    <submittedName>
        <fullName evidence="3">Uncharacterized protein</fullName>
    </submittedName>
</protein>
<dbReference type="SUPFAM" id="SSF57997">
    <property type="entry name" value="Tropomyosin"/>
    <property type="match status" value="1"/>
</dbReference>
<sequence>MSSGNYSGERAPPRGPANDPRRDERYNMPERRRDTREMQVDHDDDFDSASKRTYSNDRANDNMRSGDRSDQGNRSFKRTSSTNVQNFNSNNSSLTTTSAEIAQPTPEDRCIEKDSRRQQLQESATKSLKEQLEEIELMAGAMKSFPTHRNVQARRKIEMEENLKTTTEEINKVKSLEKQAIEAITSRLVFKGPPPIGYSANILQERCLNLEEKVRELEKIIAGMDQTKNLSKINDRLEDVESKHRDIIGTIQTSETSVTEKVQTTCQSLSEKYTNLSEKYTKLEEQHRATRTDLSSARARVDSHEKSLQKHTAAIESSKQEMATLQQRISENYATIKAKDNDIEQLTRKVMDLQKLLDTHQSSFEHLNSSNHLERLIQVESTKKMVAELQSQHKTTIINLENCQGEVSALKDKVTHIEKVPPQAQSTPAPQVIPTPSIGSNTTMIGVMQNNIRNLQRDMRNLQERSTQAPSRPLFSGCGFSQ</sequence>
<feature type="region of interest" description="Disordered" evidence="2">
    <location>
        <begin position="1"/>
        <end position="124"/>
    </location>
</feature>
<gene>
    <name evidence="3" type="ORF">EYC84_001725</name>
</gene>
<feature type="region of interest" description="Disordered" evidence="2">
    <location>
        <begin position="463"/>
        <end position="482"/>
    </location>
</feature>
<dbReference type="VEuPathDB" id="FungiDB:MFRU_035g00070"/>